<gene>
    <name evidence="3" type="ORF">MSAN_00482700</name>
</gene>
<keyword evidence="1" id="KW-0175">Coiled coil</keyword>
<protein>
    <submittedName>
        <fullName evidence="3">Uncharacterized protein</fullName>
    </submittedName>
</protein>
<keyword evidence="2" id="KW-1133">Transmembrane helix</keyword>
<dbReference type="EMBL" id="JACAZH010000003">
    <property type="protein sequence ID" value="KAF7372770.1"/>
    <property type="molecule type" value="Genomic_DNA"/>
</dbReference>
<dbReference type="OrthoDB" id="3001227at2759"/>
<reference evidence="3" key="1">
    <citation type="submission" date="2020-05" db="EMBL/GenBank/DDBJ databases">
        <title>Mycena genomes resolve the evolution of fungal bioluminescence.</title>
        <authorList>
            <person name="Tsai I.J."/>
        </authorList>
    </citation>
    <scope>NUCLEOTIDE SEQUENCE</scope>
    <source>
        <strain evidence="3">160909Yilan</strain>
    </source>
</reference>
<sequence length="504" mass="55605">MGNILTLIARRRRSISLALDHASWTGDTIDKHVPLSAYEVVQELTYFPNATLADLPMSHLVPTFLRESGTAFAPQTLSVGDTFHLNNSVFQFTIAGAFDPKIVMWSTNVTMSVQRTIDQQAPAPYQYFACSASAYITCNLPTRVTLTASLPDLGFASAFANGGGILQQVSDYALDLQVALYVNLLGGLFQTPNGDATIAVTARPCCNCTSDNSDKFLAKEAADLREQPCSSQPSRFLSTYIAMRNTTAEMYPWGAYPPTAVNSTDLFGGGDGSAFDDFLVDGYLGYTNVSIMNDPFQNMFQVYYHLLRRDLGVLLDNQIYSSPEMYNRSITLINPGVGMGGTPFGVIGTSAAQQYHTLLANETLMQEWRSSMQVFSETDRVPVLEYLRPTPRRKSLGSAITSVFSATFAMVATVWALFSMVARVLVRSRDRALRDAKWEASKDRPKPGSYELQWSFKGSRSSEELSLATAHDEQDDLREQIAALRNEISSIRGLLQRRGLSESE</sequence>
<evidence type="ECO:0000313" key="4">
    <source>
        <dbReference type="Proteomes" id="UP000623467"/>
    </source>
</evidence>
<keyword evidence="2" id="KW-0472">Membrane</keyword>
<proteinExistence type="predicted"/>
<dbReference type="Proteomes" id="UP000623467">
    <property type="component" value="Unassembled WGS sequence"/>
</dbReference>
<accession>A0A8H6ZBQ9</accession>
<keyword evidence="2" id="KW-0812">Transmembrane</keyword>
<feature type="coiled-coil region" evidence="1">
    <location>
        <begin position="467"/>
        <end position="494"/>
    </location>
</feature>
<evidence type="ECO:0000256" key="2">
    <source>
        <dbReference type="SAM" id="Phobius"/>
    </source>
</evidence>
<name>A0A8H6ZBQ9_9AGAR</name>
<evidence type="ECO:0000313" key="3">
    <source>
        <dbReference type="EMBL" id="KAF7372770.1"/>
    </source>
</evidence>
<comment type="caution">
    <text evidence="3">The sequence shown here is derived from an EMBL/GenBank/DDBJ whole genome shotgun (WGS) entry which is preliminary data.</text>
</comment>
<dbReference type="AlphaFoldDB" id="A0A8H6ZBQ9"/>
<organism evidence="3 4">
    <name type="scientific">Mycena sanguinolenta</name>
    <dbReference type="NCBI Taxonomy" id="230812"/>
    <lineage>
        <taxon>Eukaryota</taxon>
        <taxon>Fungi</taxon>
        <taxon>Dikarya</taxon>
        <taxon>Basidiomycota</taxon>
        <taxon>Agaricomycotina</taxon>
        <taxon>Agaricomycetes</taxon>
        <taxon>Agaricomycetidae</taxon>
        <taxon>Agaricales</taxon>
        <taxon>Marasmiineae</taxon>
        <taxon>Mycenaceae</taxon>
        <taxon>Mycena</taxon>
    </lineage>
</organism>
<keyword evidence="4" id="KW-1185">Reference proteome</keyword>
<feature type="transmembrane region" description="Helical" evidence="2">
    <location>
        <begin position="403"/>
        <end position="426"/>
    </location>
</feature>
<evidence type="ECO:0000256" key="1">
    <source>
        <dbReference type="SAM" id="Coils"/>
    </source>
</evidence>